<proteinExistence type="predicted"/>
<name>A0A179HEI3_PURLI</name>
<evidence type="ECO:0000313" key="2">
    <source>
        <dbReference type="EMBL" id="OAQ87930.1"/>
    </source>
</evidence>
<evidence type="ECO:0000256" key="1">
    <source>
        <dbReference type="SAM" id="MobiDB-lite"/>
    </source>
</evidence>
<accession>A0A179HEI3</accession>
<reference evidence="2 3" key="1">
    <citation type="submission" date="2016-01" db="EMBL/GenBank/DDBJ databases">
        <title>Biosynthesis of antibiotic leucinostatins and their inhibition on Phytophthora in bio-control Purpureocillium lilacinum.</title>
        <authorList>
            <person name="Wang G."/>
            <person name="Liu Z."/>
            <person name="Lin R."/>
            <person name="Li E."/>
            <person name="Mao Z."/>
            <person name="Ling J."/>
            <person name="Yin W."/>
            <person name="Xie B."/>
        </authorList>
    </citation>
    <scope>NUCLEOTIDE SEQUENCE [LARGE SCALE GENOMIC DNA]</scope>
    <source>
        <strain evidence="2">PLBJ-1</strain>
    </source>
</reference>
<feature type="compositionally biased region" description="Basic and acidic residues" evidence="1">
    <location>
        <begin position="63"/>
        <end position="78"/>
    </location>
</feature>
<organism evidence="2 3">
    <name type="scientific">Purpureocillium lilacinum</name>
    <name type="common">Paecilomyces lilacinus</name>
    <dbReference type="NCBI Taxonomy" id="33203"/>
    <lineage>
        <taxon>Eukaryota</taxon>
        <taxon>Fungi</taxon>
        <taxon>Dikarya</taxon>
        <taxon>Ascomycota</taxon>
        <taxon>Pezizomycotina</taxon>
        <taxon>Sordariomycetes</taxon>
        <taxon>Hypocreomycetidae</taxon>
        <taxon>Hypocreales</taxon>
        <taxon>Ophiocordycipitaceae</taxon>
        <taxon>Purpureocillium</taxon>
    </lineage>
</organism>
<sequence>MASLIIALAVGGRHLYLVHKDKKLERRQRRLMQQEGEGHERDTGTHSNGRASRKRRAARRATSRTDGRTEGDGRRDSQETLTRNRPMRDEDSASRLSEQSTLAGDDQPAAEGVHRDGSAI</sequence>
<dbReference type="Proteomes" id="UP000078240">
    <property type="component" value="Unassembled WGS sequence"/>
</dbReference>
<dbReference type="EMBL" id="LSBH01000001">
    <property type="protein sequence ID" value="OAQ87930.1"/>
    <property type="molecule type" value="Genomic_DNA"/>
</dbReference>
<feature type="compositionally biased region" description="Basic residues" evidence="1">
    <location>
        <begin position="51"/>
        <end position="62"/>
    </location>
</feature>
<protein>
    <submittedName>
        <fullName evidence="2">Uncharacterized protein</fullName>
    </submittedName>
</protein>
<evidence type="ECO:0000313" key="3">
    <source>
        <dbReference type="Proteomes" id="UP000078240"/>
    </source>
</evidence>
<comment type="caution">
    <text evidence="2">The sequence shown here is derived from an EMBL/GenBank/DDBJ whole genome shotgun (WGS) entry which is preliminary data.</text>
</comment>
<feature type="region of interest" description="Disordered" evidence="1">
    <location>
        <begin position="20"/>
        <end position="120"/>
    </location>
</feature>
<gene>
    <name evidence="2" type="ORF">VFPBJ_01971</name>
</gene>
<dbReference type="AlphaFoldDB" id="A0A179HEI3"/>